<proteinExistence type="predicted"/>
<gene>
    <name evidence="1" type="ORF">ACFQDP_15800</name>
</gene>
<evidence type="ECO:0000313" key="1">
    <source>
        <dbReference type="EMBL" id="MFC6390783.1"/>
    </source>
</evidence>
<dbReference type="SUPFAM" id="SSF88723">
    <property type="entry name" value="PIN domain-like"/>
    <property type="match status" value="1"/>
</dbReference>
<evidence type="ECO:0000313" key="2">
    <source>
        <dbReference type="Proteomes" id="UP001596237"/>
    </source>
</evidence>
<organism evidence="1 2">
    <name type="scientific">Methylorubrum zatmanii</name>
    <dbReference type="NCBI Taxonomy" id="29429"/>
    <lineage>
        <taxon>Bacteria</taxon>
        <taxon>Pseudomonadati</taxon>
        <taxon>Pseudomonadota</taxon>
        <taxon>Alphaproteobacteria</taxon>
        <taxon>Hyphomicrobiales</taxon>
        <taxon>Methylobacteriaceae</taxon>
        <taxon>Methylorubrum</taxon>
    </lineage>
</organism>
<dbReference type="Gene3D" id="3.40.50.1010">
    <property type="entry name" value="5'-nuclease"/>
    <property type="match status" value="1"/>
</dbReference>
<keyword evidence="2" id="KW-1185">Reference proteome</keyword>
<sequence>MILDTCVYIDQVQGKLPSIIDDLLAVRVVNHSTVALQELMHTVGILDPADPRSQGAIDQIGKIVAAMHPHRLFQPDADVLGRAAVYAGMLCRCQGYAKDDRMRILHDSTLFLQAEKLGLTVLTRNVRDFDCLLQLRPSGRVLFYRT</sequence>
<accession>A0ABW1WTH8</accession>
<reference evidence="2" key="1">
    <citation type="journal article" date="2019" name="Int. J. Syst. Evol. Microbiol.">
        <title>The Global Catalogue of Microorganisms (GCM) 10K type strain sequencing project: providing services to taxonomists for standard genome sequencing and annotation.</title>
        <authorList>
            <consortium name="The Broad Institute Genomics Platform"/>
            <consortium name="The Broad Institute Genome Sequencing Center for Infectious Disease"/>
            <person name="Wu L."/>
            <person name="Ma J."/>
        </authorList>
    </citation>
    <scope>NUCLEOTIDE SEQUENCE [LARGE SCALE GENOMIC DNA]</scope>
    <source>
        <strain evidence="2">CCUG 36916</strain>
    </source>
</reference>
<dbReference type="InterPro" id="IPR029060">
    <property type="entry name" value="PIN-like_dom_sf"/>
</dbReference>
<protein>
    <submittedName>
        <fullName evidence="1">Type II toxin-antitoxin system VapC family toxin</fullName>
    </submittedName>
</protein>
<dbReference type="EMBL" id="JBHSTT010000052">
    <property type="protein sequence ID" value="MFC6390783.1"/>
    <property type="molecule type" value="Genomic_DNA"/>
</dbReference>
<comment type="caution">
    <text evidence="1">The sequence shown here is derived from an EMBL/GenBank/DDBJ whole genome shotgun (WGS) entry which is preliminary data.</text>
</comment>
<dbReference type="RefSeq" id="WP_343068750.1">
    <property type="nucleotide sequence ID" value="NZ_JBHSTT010000052.1"/>
</dbReference>
<dbReference type="Proteomes" id="UP001596237">
    <property type="component" value="Unassembled WGS sequence"/>
</dbReference>
<name>A0ABW1WTH8_9HYPH</name>